<reference evidence="7" key="1">
    <citation type="submission" date="2009-04" db="EMBL/GenBank/DDBJ databases">
        <authorList>
            <person name="Weinstock G."/>
            <person name="Sodergren E."/>
            <person name="Clifton S."/>
            <person name="Fulton L."/>
            <person name="Fulton B."/>
            <person name="Courtney L."/>
            <person name="Fronick C."/>
            <person name="Harrison M."/>
            <person name="Strong C."/>
            <person name="Farmer C."/>
            <person name="Delahaunty K."/>
            <person name="Markovic C."/>
            <person name="Hall O."/>
            <person name="Minx P."/>
            <person name="Tomlinson C."/>
            <person name="Mitreva M."/>
            <person name="Nelson J."/>
            <person name="Hou S."/>
            <person name="Wollam A."/>
            <person name="Pepin K.H."/>
            <person name="Johnson M."/>
            <person name="Bhonagiri V."/>
            <person name="Nash W.E."/>
            <person name="Warren W."/>
            <person name="Chinwalla A."/>
            <person name="Mardis E.R."/>
            <person name="Wilson R.K."/>
        </authorList>
    </citation>
    <scope>NUCLEOTIDE SEQUENCE [LARGE SCALE GENOMIC DNA]</scope>
    <source>
        <strain evidence="7">ATCC 51147</strain>
    </source>
</reference>
<dbReference type="InterPro" id="IPR005337">
    <property type="entry name" value="RapZ-like"/>
</dbReference>
<dbReference type="Pfam" id="PF22740">
    <property type="entry name" value="PapZ_C"/>
    <property type="match status" value="1"/>
</dbReference>
<gene>
    <name evidence="7" type="ORF">GCWU000324_01266</name>
</gene>
<dbReference type="AlphaFoldDB" id="C4GGJ8"/>
<dbReference type="STRING" id="629741.GCWU000324_01266"/>
<evidence type="ECO:0000259" key="6">
    <source>
        <dbReference type="Pfam" id="PF22740"/>
    </source>
</evidence>
<feature type="domain" description="RapZ-like N-terminal" evidence="5">
    <location>
        <begin position="1"/>
        <end position="152"/>
    </location>
</feature>
<dbReference type="GO" id="GO:0005525">
    <property type="term" value="F:GTP binding"/>
    <property type="evidence" value="ECO:0007669"/>
    <property type="project" value="UniProtKB-UniRule"/>
</dbReference>
<protein>
    <submittedName>
        <fullName evidence="7">Uncharacterized protein</fullName>
    </submittedName>
</protein>
<dbReference type="Gene3D" id="3.40.50.300">
    <property type="entry name" value="P-loop containing nucleotide triphosphate hydrolases"/>
    <property type="match status" value="1"/>
</dbReference>
<evidence type="ECO:0000256" key="3">
    <source>
        <dbReference type="ARBA" id="ARBA00023134"/>
    </source>
</evidence>
<dbReference type="HAMAP" id="MF_00636">
    <property type="entry name" value="RapZ_like"/>
    <property type="match status" value="1"/>
</dbReference>
<evidence type="ECO:0000259" key="5">
    <source>
        <dbReference type="Pfam" id="PF03668"/>
    </source>
</evidence>
<dbReference type="InterPro" id="IPR027417">
    <property type="entry name" value="P-loop_NTPase"/>
</dbReference>
<dbReference type="PANTHER" id="PTHR30448">
    <property type="entry name" value="RNASE ADAPTER PROTEIN RAPZ"/>
    <property type="match status" value="1"/>
</dbReference>
<dbReference type="InterPro" id="IPR053930">
    <property type="entry name" value="RapZ-like_N"/>
</dbReference>
<keyword evidence="3 4" id="KW-0342">GTP-binding</keyword>
<dbReference type="Proteomes" id="UP000003009">
    <property type="component" value="Unassembled WGS sequence"/>
</dbReference>
<dbReference type="SUPFAM" id="SSF52540">
    <property type="entry name" value="P-loop containing nucleoside triphosphate hydrolases"/>
    <property type="match status" value="1"/>
</dbReference>
<dbReference type="NCBIfam" id="NF003828">
    <property type="entry name" value="PRK05416.1"/>
    <property type="match status" value="1"/>
</dbReference>
<comment type="caution">
    <text evidence="7">The sequence shown here is derived from an EMBL/GenBank/DDBJ whole genome shotgun (WGS) entry which is preliminary data.</text>
</comment>
<evidence type="ECO:0000313" key="7">
    <source>
        <dbReference type="EMBL" id="EEP69353.1"/>
    </source>
</evidence>
<keyword evidence="8" id="KW-1185">Reference proteome</keyword>
<dbReference type="GeneID" id="84906502"/>
<proteinExistence type="inferred from homology"/>
<dbReference type="EMBL" id="ACJW02000002">
    <property type="protein sequence ID" value="EEP69353.1"/>
    <property type="molecule type" value="Genomic_DNA"/>
</dbReference>
<evidence type="ECO:0000256" key="1">
    <source>
        <dbReference type="ARBA" id="ARBA00022741"/>
    </source>
</evidence>
<keyword evidence="1 4" id="KW-0547">Nucleotide-binding</keyword>
<name>C4GGJ8_9NEIS</name>
<dbReference type="HOGENOM" id="CLU_059558_1_1_4"/>
<feature type="binding site" evidence="4">
    <location>
        <begin position="8"/>
        <end position="15"/>
    </location>
    <ligand>
        <name>ATP</name>
        <dbReference type="ChEBI" id="CHEBI:30616"/>
    </ligand>
</feature>
<dbReference type="OrthoDB" id="9784461at2"/>
<evidence type="ECO:0000256" key="4">
    <source>
        <dbReference type="HAMAP-Rule" id="MF_00636"/>
    </source>
</evidence>
<dbReference type="InterPro" id="IPR053931">
    <property type="entry name" value="RapZ_C"/>
</dbReference>
<feature type="binding site" evidence="4">
    <location>
        <begin position="59"/>
        <end position="62"/>
    </location>
    <ligand>
        <name>GTP</name>
        <dbReference type="ChEBI" id="CHEBI:37565"/>
    </ligand>
</feature>
<evidence type="ECO:0000313" key="8">
    <source>
        <dbReference type="Proteomes" id="UP000003009"/>
    </source>
</evidence>
<keyword evidence="2 4" id="KW-0067">ATP-binding</keyword>
<sequence>MKIILISGLSGSGKTIALNLLEDNGFFCIDNLPLELLPELIALHSHQRPANDQIAISIDIRSNLNTHTAHETLIALRRAGHQVSLLFLEASEAVLLRRFSETRRSHPLARNHITLPESLRREREWLAPLREHAYCIDTSSLTAQQLRHLVAQWIGIDHNRLLVSIISFGFKHNAPPHADFVFDVRSLPNPYYDPSLRPYNGKDQPIQDYLAAQPLVNEMLGDIAHFFHRWLPRIRQENRSYVTIAIGCTGGQHRSVYIAERLGKRLADEYQTLVFHRQLSQ</sequence>
<evidence type="ECO:0000256" key="2">
    <source>
        <dbReference type="ARBA" id="ARBA00022840"/>
    </source>
</evidence>
<feature type="domain" description="RapZ C-terminal" evidence="6">
    <location>
        <begin position="162"/>
        <end position="279"/>
    </location>
</feature>
<dbReference type="PIRSF" id="PIRSF005052">
    <property type="entry name" value="P-loopkin"/>
    <property type="match status" value="1"/>
</dbReference>
<dbReference type="GO" id="GO:0005524">
    <property type="term" value="F:ATP binding"/>
    <property type="evidence" value="ECO:0007669"/>
    <property type="project" value="UniProtKB-UniRule"/>
</dbReference>
<dbReference type="Pfam" id="PF03668">
    <property type="entry name" value="RapZ-like_N"/>
    <property type="match status" value="1"/>
</dbReference>
<dbReference type="PANTHER" id="PTHR30448:SF0">
    <property type="entry name" value="RNASE ADAPTER PROTEIN RAPZ"/>
    <property type="match status" value="1"/>
</dbReference>
<organism evidence="7 8">
    <name type="scientific">Kingella oralis ATCC 51147</name>
    <dbReference type="NCBI Taxonomy" id="629741"/>
    <lineage>
        <taxon>Bacteria</taxon>
        <taxon>Pseudomonadati</taxon>
        <taxon>Pseudomonadota</taxon>
        <taxon>Betaproteobacteria</taxon>
        <taxon>Neisseriales</taxon>
        <taxon>Neisseriaceae</taxon>
        <taxon>Kingella</taxon>
    </lineage>
</organism>
<dbReference type="RefSeq" id="WP_003795423.1">
    <property type="nucleotide sequence ID" value="NZ_GG665871.1"/>
</dbReference>
<accession>C4GGJ8</accession>